<feature type="transmembrane region" description="Helical" evidence="1">
    <location>
        <begin position="12"/>
        <end position="37"/>
    </location>
</feature>
<organism evidence="2 3">
    <name type="scientific">Populus alba x Populus x berolinensis</name>
    <dbReference type="NCBI Taxonomy" id="444605"/>
    <lineage>
        <taxon>Eukaryota</taxon>
        <taxon>Viridiplantae</taxon>
        <taxon>Streptophyta</taxon>
        <taxon>Embryophyta</taxon>
        <taxon>Tracheophyta</taxon>
        <taxon>Spermatophyta</taxon>
        <taxon>Magnoliopsida</taxon>
        <taxon>eudicotyledons</taxon>
        <taxon>Gunneridae</taxon>
        <taxon>Pentapetalae</taxon>
        <taxon>rosids</taxon>
        <taxon>fabids</taxon>
        <taxon>Malpighiales</taxon>
        <taxon>Salicaceae</taxon>
        <taxon>Saliceae</taxon>
        <taxon>Populus</taxon>
    </lineage>
</organism>
<feature type="transmembrane region" description="Helical" evidence="1">
    <location>
        <begin position="43"/>
        <end position="63"/>
    </location>
</feature>
<proteinExistence type="predicted"/>
<keyword evidence="1" id="KW-1133">Transmembrane helix</keyword>
<gene>
    <name evidence="2" type="ORF">NC653_039668</name>
</gene>
<keyword evidence="3" id="KW-1185">Reference proteome</keyword>
<evidence type="ECO:0000256" key="1">
    <source>
        <dbReference type="SAM" id="Phobius"/>
    </source>
</evidence>
<keyword evidence="1" id="KW-0472">Membrane</keyword>
<reference evidence="2 3" key="1">
    <citation type="journal article" date="2023" name="Mol. Ecol. Resour.">
        <title>Chromosome-level genome assembly of a triploid poplar Populus alba 'Berolinensis'.</title>
        <authorList>
            <person name="Chen S."/>
            <person name="Yu Y."/>
            <person name="Wang X."/>
            <person name="Wang S."/>
            <person name="Zhang T."/>
            <person name="Zhou Y."/>
            <person name="He R."/>
            <person name="Meng N."/>
            <person name="Wang Y."/>
            <person name="Liu W."/>
            <person name="Liu Z."/>
            <person name="Liu J."/>
            <person name="Guo Q."/>
            <person name="Huang H."/>
            <person name="Sederoff R.R."/>
            <person name="Wang G."/>
            <person name="Qu G."/>
            <person name="Chen S."/>
        </authorList>
    </citation>
    <scope>NUCLEOTIDE SEQUENCE [LARGE SCALE GENOMIC DNA]</scope>
    <source>
        <strain evidence="2">SC-2020</strain>
    </source>
</reference>
<accession>A0AAD6LBS2</accession>
<sequence>MGMVELRLKILFLQNSTAAADLLTTFAAGNFAFGSYWTALKSAAAGLLFCLASVTVSGLGYYWKKIVFLVKLLLLLMEEFLAPFDDDDDDCLSLNACTSNRLFENA</sequence>
<protein>
    <submittedName>
        <fullName evidence="2">Uncharacterized protein</fullName>
    </submittedName>
</protein>
<evidence type="ECO:0000313" key="3">
    <source>
        <dbReference type="Proteomes" id="UP001164929"/>
    </source>
</evidence>
<dbReference type="Proteomes" id="UP001164929">
    <property type="component" value="Chromosome 18"/>
</dbReference>
<comment type="caution">
    <text evidence="2">The sequence shown here is derived from an EMBL/GenBank/DDBJ whole genome shotgun (WGS) entry which is preliminary data.</text>
</comment>
<dbReference type="EMBL" id="JAQIZT010000018">
    <property type="protein sequence ID" value="KAJ6957772.1"/>
    <property type="molecule type" value="Genomic_DNA"/>
</dbReference>
<dbReference type="AlphaFoldDB" id="A0AAD6LBS2"/>
<name>A0AAD6LBS2_9ROSI</name>
<keyword evidence="1" id="KW-0812">Transmembrane</keyword>
<evidence type="ECO:0000313" key="2">
    <source>
        <dbReference type="EMBL" id="KAJ6957772.1"/>
    </source>
</evidence>